<evidence type="ECO:0000256" key="3">
    <source>
        <dbReference type="ARBA" id="ARBA00022596"/>
    </source>
</evidence>
<evidence type="ECO:0000256" key="4">
    <source>
        <dbReference type="ARBA" id="ARBA00022723"/>
    </source>
</evidence>
<feature type="binding site" evidence="6">
    <location>
        <position position="420"/>
    </location>
    <ligand>
        <name>Fe cation</name>
        <dbReference type="ChEBI" id="CHEBI:24875"/>
    </ligand>
</feature>
<reference evidence="7 8" key="1">
    <citation type="journal article" date="2016" name="Nat. Commun.">
        <title>Thousands of microbial genomes shed light on interconnected biogeochemical processes in an aquifer system.</title>
        <authorList>
            <person name="Anantharaman K."/>
            <person name="Brown C.T."/>
            <person name="Hug L.A."/>
            <person name="Sharon I."/>
            <person name="Castelle C.J."/>
            <person name="Probst A.J."/>
            <person name="Thomas B.C."/>
            <person name="Singh A."/>
            <person name="Wilkins M.J."/>
            <person name="Karaoz U."/>
            <person name="Brodie E.L."/>
            <person name="Williams K.H."/>
            <person name="Hubbard S.S."/>
            <person name="Banfield J.F."/>
        </authorList>
    </citation>
    <scope>NUCLEOTIDE SEQUENCE [LARGE SCALE GENOMIC DNA]</scope>
</reference>
<evidence type="ECO:0000313" key="8">
    <source>
        <dbReference type="Proteomes" id="UP000177982"/>
    </source>
</evidence>
<dbReference type="GO" id="GO:0008901">
    <property type="term" value="F:ferredoxin hydrogenase activity"/>
    <property type="evidence" value="ECO:0007669"/>
    <property type="project" value="InterPro"/>
</dbReference>
<dbReference type="Pfam" id="PF00374">
    <property type="entry name" value="NiFeSe_Hases"/>
    <property type="match status" value="2"/>
</dbReference>
<evidence type="ECO:0000256" key="5">
    <source>
        <dbReference type="ARBA" id="ARBA00023002"/>
    </source>
</evidence>
<dbReference type="GO" id="GO:0016151">
    <property type="term" value="F:nickel cation binding"/>
    <property type="evidence" value="ECO:0007669"/>
    <property type="project" value="InterPro"/>
</dbReference>
<keyword evidence="6" id="KW-0460">Magnesium</keyword>
<dbReference type="SUPFAM" id="SSF56762">
    <property type="entry name" value="HydB/Nqo4-like"/>
    <property type="match status" value="1"/>
</dbReference>
<feature type="binding site" evidence="6">
    <location>
        <position position="423"/>
    </location>
    <ligand>
        <name>Mg(2+)</name>
        <dbReference type="ChEBI" id="CHEBI:18420"/>
    </ligand>
</feature>
<accession>A0A1G2KYV5</accession>
<dbReference type="PANTHER" id="PTHR43600:SF2">
    <property type="entry name" value="F420-NON-REDUCING HYDROGENASE VHU SUBUNIT A"/>
    <property type="match status" value="1"/>
</dbReference>
<gene>
    <name evidence="7" type="ORF">A2934_02665</name>
</gene>
<keyword evidence="6" id="KW-0408">Iron</keyword>
<dbReference type="PROSITE" id="PS00508">
    <property type="entry name" value="NI_HGENASE_L_2"/>
    <property type="match status" value="1"/>
</dbReference>
<feature type="binding site" evidence="6">
    <location>
        <position position="66"/>
    </location>
    <ligand>
        <name>Fe cation</name>
        <dbReference type="ChEBI" id="CHEBI:24875"/>
    </ligand>
</feature>
<evidence type="ECO:0000313" key="7">
    <source>
        <dbReference type="EMBL" id="OHA04638.1"/>
    </source>
</evidence>
<keyword evidence="5" id="KW-0560">Oxidoreductase</keyword>
<feature type="binding site" evidence="6">
    <location>
        <position position="66"/>
    </location>
    <ligand>
        <name>Ni(2+)</name>
        <dbReference type="ChEBI" id="CHEBI:49786"/>
    </ligand>
</feature>
<keyword evidence="4 6" id="KW-0479">Metal-binding</keyword>
<dbReference type="InterPro" id="IPR001501">
    <property type="entry name" value="Ni-dep_hyd_lsu"/>
</dbReference>
<dbReference type="AlphaFoldDB" id="A0A1G2KYV5"/>
<evidence type="ECO:0008006" key="9">
    <source>
        <dbReference type="Google" id="ProtNLM"/>
    </source>
</evidence>
<evidence type="ECO:0000256" key="6">
    <source>
        <dbReference type="PIRSR" id="PIRSR601501-1"/>
    </source>
</evidence>
<comment type="caution">
    <text evidence="7">The sequence shown here is derived from an EMBL/GenBank/DDBJ whole genome shotgun (WGS) entry which is preliminary data.</text>
</comment>
<feature type="binding site" evidence="6">
    <location>
        <position position="63"/>
    </location>
    <ligand>
        <name>Ni(2+)</name>
        <dbReference type="ChEBI" id="CHEBI:49786"/>
    </ligand>
</feature>
<comment type="cofactor">
    <cofactor evidence="1 6">
        <name>Ni(2+)</name>
        <dbReference type="ChEBI" id="CHEBI:49786"/>
    </cofactor>
</comment>
<protein>
    <recommendedName>
        <fullName evidence="9">Hydrogenase/sulfur reductase subunit alpha</fullName>
    </recommendedName>
</protein>
<dbReference type="PANTHER" id="PTHR43600">
    <property type="entry name" value="COENZYME F420 HYDROGENASE, SUBUNIT ALPHA"/>
    <property type="match status" value="1"/>
</dbReference>
<evidence type="ECO:0000256" key="1">
    <source>
        <dbReference type="ARBA" id="ARBA00001967"/>
    </source>
</evidence>
<feature type="binding site" evidence="6">
    <location>
        <position position="372"/>
    </location>
    <ligand>
        <name>Mg(2+)</name>
        <dbReference type="ChEBI" id="CHEBI:18420"/>
    </ligand>
</feature>
<keyword evidence="3 6" id="KW-0533">Nickel</keyword>
<dbReference type="EMBL" id="MHQO01000072">
    <property type="protein sequence ID" value="OHA04638.1"/>
    <property type="molecule type" value="Genomic_DNA"/>
</dbReference>
<feature type="binding site" evidence="6">
    <location>
        <position position="417"/>
    </location>
    <ligand>
        <name>Ni(2+)</name>
        <dbReference type="ChEBI" id="CHEBI:49786"/>
    </ligand>
</feature>
<dbReference type="Proteomes" id="UP000177982">
    <property type="component" value="Unassembled WGS sequence"/>
</dbReference>
<name>A0A1G2KYV5_9BACT</name>
<proteinExistence type="inferred from homology"/>
<dbReference type="InterPro" id="IPR018194">
    <property type="entry name" value="Ni-dep_hyd_lsu_Ni_BS"/>
</dbReference>
<organism evidence="7 8">
    <name type="scientific">Candidatus Sungbacteria bacterium RIFCSPLOWO2_01_FULL_47_10</name>
    <dbReference type="NCBI Taxonomy" id="1802276"/>
    <lineage>
        <taxon>Bacteria</taxon>
        <taxon>Candidatus Sungiibacteriota</taxon>
    </lineage>
</organism>
<sequence>MHTFDLTMDRLTKVEGSASLELRVKNNKVEHVHFKITEFKRFFTQALQGKPIIALPQLLSRICGTCSNAHLLCSIEASEHALGIEPTDQTKLLRVLTMYGLNIRDHALHLYLFAMPDIVGKDAFLDFDENDEFEHQMLHDGFEIKAAGNFLATLIAGRSVHAIYPAIGGFNHFPDEAGIAEAVKKLESARPAVLRLVEVFKNNPFHFDRKTNFTALVPTNGLYGFIDGCIMTGSGECLPESHYDAFLERIVLPYSQASAYTHEGEAYMVGALARMNLAKERLHPKTKDACAAVLDLFPSTDIFRSNLAQAIEILHSLDHAIDILKHTRISAEPIIKKAPRDAVGVGVVEAPRGTLYHKYWLRKDGIVEKGEIVVPTGQNQINIEEDIHKLVNDLLPDASKDEIGYEIEKLIRAYDPCMSCAAHFLRVKWLSS</sequence>
<comment type="cofactor">
    <cofactor evidence="6">
        <name>Fe cation</name>
        <dbReference type="ChEBI" id="CHEBI:24875"/>
    </cofactor>
</comment>
<comment type="similarity">
    <text evidence="2">Belongs to the [NiFe]/[NiFeSe] hydrogenase large subunit family.</text>
</comment>
<dbReference type="Gene3D" id="1.10.645.10">
    <property type="entry name" value="Cytochrome-c3 Hydrogenase, chain B"/>
    <property type="match status" value="1"/>
</dbReference>
<dbReference type="InterPro" id="IPR029014">
    <property type="entry name" value="NiFe-Hase_large"/>
</dbReference>
<evidence type="ECO:0000256" key="2">
    <source>
        <dbReference type="ARBA" id="ARBA00009292"/>
    </source>
</evidence>